<dbReference type="EMBL" id="JAZAQF010000088">
    <property type="protein sequence ID" value="MFG3819232.1"/>
    <property type="molecule type" value="Genomic_DNA"/>
</dbReference>
<evidence type="ECO:0000256" key="1">
    <source>
        <dbReference type="SAM" id="Phobius"/>
    </source>
</evidence>
<feature type="transmembrane region" description="Helical" evidence="1">
    <location>
        <begin position="25"/>
        <end position="43"/>
    </location>
</feature>
<evidence type="ECO:0000313" key="3">
    <source>
        <dbReference type="Proteomes" id="UP001604335"/>
    </source>
</evidence>
<accession>A0ABW7CDL2</accession>
<feature type="transmembrane region" description="Helical" evidence="1">
    <location>
        <begin position="64"/>
        <end position="87"/>
    </location>
</feature>
<reference evidence="3" key="1">
    <citation type="journal article" date="2024" name="Algal Res.">
        <title>Biochemical, toxicological and genomic investigation of a high-biomass producing Limnothrix strain isolated from Italian shallow drinking water reservoir.</title>
        <authorList>
            <person name="Simonazzi M."/>
            <person name="Shishido T.K."/>
            <person name="Delbaje E."/>
            <person name="Wahlsten M."/>
            <person name="Fewer D.P."/>
            <person name="Sivonen K."/>
            <person name="Pezzolesi L."/>
            <person name="Pistocchi R."/>
        </authorList>
    </citation>
    <scope>NUCLEOTIDE SEQUENCE [LARGE SCALE GENOMIC DNA]</scope>
    <source>
        <strain evidence="3">LRLZ20PSL1</strain>
    </source>
</reference>
<feature type="transmembrane region" description="Helical" evidence="1">
    <location>
        <begin position="209"/>
        <end position="228"/>
    </location>
</feature>
<dbReference type="RefSeq" id="WP_393015031.1">
    <property type="nucleotide sequence ID" value="NZ_JAZAQF010000088.1"/>
</dbReference>
<protein>
    <submittedName>
        <fullName evidence="2">DUF2834 domain-containing protein</fullName>
    </submittedName>
</protein>
<feature type="transmembrane region" description="Helical" evidence="1">
    <location>
        <begin position="138"/>
        <end position="156"/>
    </location>
</feature>
<dbReference type="Proteomes" id="UP001604335">
    <property type="component" value="Unassembled WGS sequence"/>
</dbReference>
<comment type="caution">
    <text evidence="2">The sequence shown here is derived from an EMBL/GenBank/DDBJ whole genome shotgun (WGS) entry which is preliminary data.</text>
</comment>
<proteinExistence type="predicted"/>
<organism evidence="2 3">
    <name type="scientific">Limnothrix redekei LRLZ20PSL1</name>
    <dbReference type="NCBI Taxonomy" id="3112953"/>
    <lineage>
        <taxon>Bacteria</taxon>
        <taxon>Bacillati</taxon>
        <taxon>Cyanobacteriota</taxon>
        <taxon>Cyanophyceae</taxon>
        <taxon>Pseudanabaenales</taxon>
        <taxon>Pseudanabaenaceae</taxon>
        <taxon>Limnothrix</taxon>
    </lineage>
</organism>
<keyword evidence="1" id="KW-1133">Transmembrane helix</keyword>
<keyword evidence="1" id="KW-0812">Transmembrane</keyword>
<gene>
    <name evidence="2" type="ORF">VPK24_16425</name>
</gene>
<dbReference type="PANTHER" id="PTHR36009">
    <property type="match status" value="1"/>
</dbReference>
<evidence type="ECO:0000313" key="2">
    <source>
        <dbReference type="EMBL" id="MFG3819232.1"/>
    </source>
</evidence>
<keyword evidence="1" id="KW-0472">Membrane</keyword>
<feature type="transmembrane region" description="Helical" evidence="1">
    <location>
        <begin position="176"/>
        <end position="197"/>
    </location>
</feature>
<feature type="transmembrane region" description="Helical" evidence="1">
    <location>
        <begin position="99"/>
        <end position="117"/>
    </location>
</feature>
<name>A0ABW7CDL2_9CYAN</name>
<keyword evidence="3" id="KW-1185">Reference proteome</keyword>
<sequence>MTAPSNSPDLDQLPDDQARQPAQPWFWLLWAGFTLYAFLLAPPDRPDTLDLIIRLSTGQVSGENLLIVALFNLMGIWPLVYCCLLFADGRGQPVRAWPFAIGSMALGAFALLPYLALRRSNPQFTGERSRLIRFWDSRWLALGLSVGVIGLLGWGLSQGNWSDFGQQWQTSRFIHVMSLDFLMLSLLFPALVGDDLARRGWHQQTIWQWLTFLPLVGPLAYLCLRPPIQATNE</sequence>
<dbReference type="PANTHER" id="PTHR36009:SF3">
    <property type="entry name" value="TRANSMEMBRANE PROTEIN"/>
    <property type="match status" value="1"/>
</dbReference>